<dbReference type="EMBL" id="CAJNJQ010000011">
    <property type="protein sequence ID" value="CAE7050473.1"/>
    <property type="molecule type" value="Genomic_DNA"/>
</dbReference>
<dbReference type="Gene3D" id="1.25.40.10">
    <property type="entry name" value="Tetratricopeptide repeat domain"/>
    <property type="match status" value="2"/>
</dbReference>
<protein>
    <recommendedName>
        <fullName evidence="5">Tetratricopeptide repeat protein 29</fullName>
    </recommendedName>
</protein>
<gene>
    <name evidence="8" type="ORF">RDB_LOCUS565</name>
</gene>
<sequence>MNIHLSYQTDEGRVLYGVTEPSQSYEDVLIAACTMWQRHMPQDDYIVDRYLALEETSNDGTRMVRISQSLFARLVQEAPPRRLELRLQIETRGNNFSGLFLAGNSPIDTNNHGRHPSGESTTSSSINSQNRDTVHGGYRNPAYESGLSAYSAGRYHDACVLFQTAIDYFRERGNLRQEAECLIHLGTLYRHSKDYPNARMYLSNAREIYENIGGGCLEQQLQCDRQLAQVNERAGDYRTALHAYERIRATACEKGFRKQEAWCAYSLGRLHNEIRLYDNALEHLNQATEIAQSLQNLEIEAFAAEESGRSEELRKNMSQAREHYERARIQFFAMGRGRRTADEDRVKAKLARLPPGRGTIYRFLIGPFTRRSTTST</sequence>
<dbReference type="InterPro" id="IPR019734">
    <property type="entry name" value="TPR_rpt"/>
</dbReference>
<evidence type="ECO:0000313" key="8">
    <source>
        <dbReference type="EMBL" id="CAE7050473.1"/>
    </source>
</evidence>
<evidence type="ECO:0000256" key="2">
    <source>
        <dbReference type="ARBA" id="ARBA00022490"/>
    </source>
</evidence>
<evidence type="ECO:0000256" key="4">
    <source>
        <dbReference type="ARBA" id="ARBA00022803"/>
    </source>
</evidence>
<evidence type="ECO:0000313" key="9">
    <source>
        <dbReference type="Proteomes" id="UP000663827"/>
    </source>
</evidence>
<accession>A0A8H3DTP6</accession>
<feature type="coiled-coil region" evidence="6">
    <location>
        <begin position="277"/>
        <end position="330"/>
    </location>
</feature>
<dbReference type="GO" id="GO:0005737">
    <property type="term" value="C:cytoplasm"/>
    <property type="evidence" value="ECO:0007669"/>
    <property type="project" value="UniProtKB-SubCell"/>
</dbReference>
<dbReference type="AlphaFoldDB" id="A0A8H3DTP6"/>
<evidence type="ECO:0000256" key="1">
    <source>
        <dbReference type="ARBA" id="ARBA00004496"/>
    </source>
</evidence>
<evidence type="ECO:0000256" key="5">
    <source>
        <dbReference type="ARBA" id="ARBA00040665"/>
    </source>
</evidence>
<proteinExistence type="predicted"/>
<keyword evidence="3" id="KW-0677">Repeat</keyword>
<dbReference type="PANTHER" id="PTHR46630:SF1">
    <property type="entry name" value="TETRATRICOPEPTIDE REPEAT PROTEIN 29"/>
    <property type="match status" value="1"/>
</dbReference>
<dbReference type="GO" id="GO:0003341">
    <property type="term" value="P:cilium movement"/>
    <property type="evidence" value="ECO:0007669"/>
    <property type="project" value="TreeGrafter"/>
</dbReference>
<reference evidence="8" key="1">
    <citation type="submission" date="2021-01" db="EMBL/GenBank/DDBJ databases">
        <authorList>
            <person name="Kaushik A."/>
        </authorList>
    </citation>
    <scope>NUCLEOTIDE SEQUENCE</scope>
    <source>
        <strain evidence="8">AG5</strain>
    </source>
</reference>
<keyword evidence="2" id="KW-0963">Cytoplasm</keyword>
<dbReference type="GO" id="GO:0005929">
    <property type="term" value="C:cilium"/>
    <property type="evidence" value="ECO:0007669"/>
    <property type="project" value="TreeGrafter"/>
</dbReference>
<keyword evidence="6" id="KW-0175">Coiled coil</keyword>
<evidence type="ECO:0000256" key="6">
    <source>
        <dbReference type="SAM" id="Coils"/>
    </source>
</evidence>
<keyword evidence="4" id="KW-0802">TPR repeat</keyword>
<dbReference type="SMART" id="SM00028">
    <property type="entry name" value="TPR"/>
    <property type="match status" value="3"/>
</dbReference>
<comment type="caution">
    <text evidence="8">The sequence shown here is derived from an EMBL/GenBank/DDBJ whole genome shotgun (WGS) entry which is preliminary data.</text>
</comment>
<feature type="region of interest" description="Disordered" evidence="7">
    <location>
        <begin position="107"/>
        <end position="136"/>
    </location>
</feature>
<organism evidence="8 9">
    <name type="scientific">Rhizoctonia solani</name>
    <dbReference type="NCBI Taxonomy" id="456999"/>
    <lineage>
        <taxon>Eukaryota</taxon>
        <taxon>Fungi</taxon>
        <taxon>Dikarya</taxon>
        <taxon>Basidiomycota</taxon>
        <taxon>Agaricomycotina</taxon>
        <taxon>Agaricomycetes</taxon>
        <taxon>Cantharellales</taxon>
        <taxon>Ceratobasidiaceae</taxon>
        <taxon>Rhizoctonia</taxon>
    </lineage>
</organism>
<dbReference type="Proteomes" id="UP000663827">
    <property type="component" value="Unassembled WGS sequence"/>
</dbReference>
<dbReference type="Pfam" id="PF14938">
    <property type="entry name" value="SNAP"/>
    <property type="match status" value="1"/>
</dbReference>
<dbReference type="PANTHER" id="PTHR46630">
    <property type="entry name" value="TETRATRICOPEPTIDE REPEAT PROTEIN 29"/>
    <property type="match status" value="1"/>
</dbReference>
<evidence type="ECO:0000256" key="3">
    <source>
        <dbReference type="ARBA" id="ARBA00022737"/>
    </source>
</evidence>
<dbReference type="InterPro" id="IPR051476">
    <property type="entry name" value="Bac_ResReg_Asp_Phosphatase"/>
</dbReference>
<comment type="subcellular location">
    <subcellularLocation>
        <location evidence="1">Cytoplasm</location>
    </subcellularLocation>
</comment>
<dbReference type="SUPFAM" id="SSF48452">
    <property type="entry name" value="TPR-like"/>
    <property type="match status" value="1"/>
</dbReference>
<dbReference type="InterPro" id="IPR011990">
    <property type="entry name" value="TPR-like_helical_dom_sf"/>
</dbReference>
<evidence type="ECO:0000256" key="7">
    <source>
        <dbReference type="SAM" id="MobiDB-lite"/>
    </source>
</evidence>
<name>A0A8H3DTP6_9AGAM</name>